<dbReference type="VEuPathDB" id="FungiDB:H310_03841"/>
<reference evidence="2 3" key="2">
    <citation type="submission" date="2018-08" db="EMBL/GenBank/DDBJ databases">
        <title>Aphanomyces genome sequencing and annotation.</title>
        <authorList>
            <person name="Minardi D."/>
            <person name="Oidtmann B."/>
            <person name="Van Der Giezen M."/>
            <person name="Studholme D.J."/>
        </authorList>
    </citation>
    <scope>NUCLEOTIDE SEQUENCE [LARGE SCALE GENOMIC DNA]</scope>
    <source>
        <strain evidence="2 3">NJM0002</strain>
    </source>
</reference>
<dbReference type="EMBL" id="QUSY01000511">
    <property type="protein sequence ID" value="RHY28878.1"/>
    <property type="molecule type" value="Genomic_DNA"/>
</dbReference>
<evidence type="ECO:0000313" key="2">
    <source>
        <dbReference type="EMBL" id="RHY28878.1"/>
    </source>
</evidence>
<protein>
    <submittedName>
        <fullName evidence="1">Uncharacterized protein</fullName>
    </submittedName>
</protein>
<dbReference type="GeneID" id="20080891"/>
<accession>A0A024UEH7</accession>
<proteinExistence type="predicted"/>
<evidence type="ECO:0000313" key="3">
    <source>
        <dbReference type="Proteomes" id="UP000285060"/>
    </source>
</evidence>
<dbReference type="RefSeq" id="XP_008866117.1">
    <property type="nucleotide sequence ID" value="XM_008867895.1"/>
</dbReference>
<evidence type="ECO:0000313" key="1">
    <source>
        <dbReference type="EMBL" id="ETW04679.1"/>
    </source>
</evidence>
<dbReference type="EMBL" id="KI913957">
    <property type="protein sequence ID" value="ETW04679.1"/>
    <property type="molecule type" value="Genomic_DNA"/>
</dbReference>
<gene>
    <name evidence="2" type="ORF">DYB32_005632</name>
    <name evidence="1" type="ORF">H310_03841</name>
</gene>
<organism evidence="1">
    <name type="scientific">Aphanomyces invadans</name>
    <dbReference type="NCBI Taxonomy" id="157072"/>
    <lineage>
        <taxon>Eukaryota</taxon>
        <taxon>Sar</taxon>
        <taxon>Stramenopiles</taxon>
        <taxon>Oomycota</taxon>
        <taxon>Saprolegniomycetes</taxon>
        <taxon>Saprolegniales</taxon>
        <taxon>Verrucalvaceae</taxon>
        <taxon>Aphanomyces</taxon>
    </lineage>
</organism>
<dbReference type="AlphaFoldDB" id="A0A024UEH7"/>
<name>A0A024UEH7_9STRA</name>
<keyword evidence="3" id="KW-1185">Reference proteome</keyword>
<reference evidence="1" key="1">
    <citation type="submission" date="2013-12" db="EMBL/GenBank/DDBJ databases">
        <title>The Genome Sequence of Aphanomyces invadans NJM9701.</title>
        <authorList>
            <consortium name="The Broad Institute Genomics Platform"/>
            <person name="Russ C."/>
            <person name="Tyler B."/>
            <person name="van West P."/>
            <person name="Dieguez-Uribeondo J."/>
            <person name="Young S.K."/>
            <person name="Zeng Q."/>
            <person name="Gargeya S."/>
            <person name="Fitzgerald M."/>
            <person name="Abouelleil A."/>
            <person name="Alvarado L."/>
            <person name="Chapman S.B."/>
            <person name="Gainer-Dewar J."/>
            <person name="Goldberg J."/>
            <person name="Griggs A."/>
            <person name="Gujja S."/>
            <person name="Hansen M."/>
            <person name="Howarth C."/>
            <person name="Imamovic A."/>
            <person name="Ireland A."/>
            <person name="Larimer J."/>
            <person name="McCowan C."/>
            <person name="Murphy C."/>
            <person name="Pearson M."/>
            <person name="Poon T.W."/>
            <person name="Priest M."/>
            <person name="Roberts A."/>
            <person name="Saif S."/>
            <person name="Shea T."/>
            <person name="Sykes S."/>
            <person name="Wortman J."/>
            <person name="Nusbaum C."/>
            <person name="Birren B."/>
        </authorList>
    </citation>
    <scope>NUCLEOTIDE SEQUENCE [LARGE SCALE GENOMIC DNA]</scope>
    <source>
        <strain evidence="1">NJM9701</strain>
    </source>
</reference>
<dbReference type="SUPFAM" id="SSF48403">
    <property type="entry name" value="Ankyrin repeat"/>
    <property type="match status" value="1"/>
</dbReference>
<dbReference type="InterPro" id="IPR036770">
    <property type="entry name" value="Ankyrin_rpt-contain_sf"/>
</dbReference>
<dbReference type="Proteomes" id="UP000285060">
    <property type="component" value="Unassembled WGS sequence"/>
</dbReference>
<dbReference type="Gene3D" id="1.25.40.20">
    <property type="entry name" value="Ankyrin repeat-containing domain"/>
    <property type="match status" value="1"/>
</dbReference>
<dbReference type="OrthoDB" id="684045at2759"/>
<sequence length="217" mass="24250">MTDATPISIWYAAKQGDLGTLKRLIEVDGHRFDQVDAELKTPFYYGCTYNRVYVLQYLDELYRMHNVEMPADQRAWCIVSCLNKDVRLYLEGKATLADVIAKREKAAKDEQLSAAEAAAQGNTSRLRWFLKNDEESVLKGDESSSKSALVLAAEANQLATTAMLKDFFKQHLASDAFDVELDAARKATSSQNVVKVLDGELTMKDVMLLEKAAQTTP</sequence>